<dbReference type="RefSeq" id="WP_154463861.1">
    <property type="nucleotide sequence ID" value="NZ_JAXDZL010000023.1"/>
</dbReference>
<dbReference type="Proteomes" id="UP000436047">
    <property type="component" value="Unassembled WGS sequence"/>
</dbReference>
<dbReference type="GeneID" id="86052597"/>
<evidence type="ECO:0000313" key="1">
    <source>
        <dbReference type="EMBL" id="MSS87866.1"/>
    </source>
</evidence>
<protein>
    <recommendedName>
        <fullName evidence="3">Sugar phosphate isomerase/epimerase</fullName>
    </recommendedName>
</protein>
<dbReference type="Gene3D" id="3.20.20.150">
    <property type="entry name" value="Divalent-metal-dependent TIM barrel enzymes"/>
    <property type="match status" value="1"/>
</dbReference>
<dbReference type="SUPFAM" id="SSF51658">
    <property type="entry name" value="Xylose isomerase-like"/>
    <property type="match status" value="1"/>
</dbReference>
<name>A0A6N7VXW3_9FIRM</name>
<keyword evidence="2" id="KW-1185">Reference proteome</keyword>
<proteinExistence type="predicted"/>
<sequence>MYLLGRTQMIPAASYEDHLVPYEGDMDLTAYLQKLISVGFDGTASLDVYQYDYEAVAEKSVEYLKQILCPSAI</sequence>
<comment type="caution">
    <text evidence="1">The sequence shown here is derived from an EMBL/GenBank/DDBJ whole genome shotgun (WGS) entry which is preliminary data.</text>
</comment>
<dbReference type="InterPro" id="IPR036237">
    <property type="entry name" value="Xyl_isomerase-like_sf"/>
</dbReference>
<reference evidence="1 2" key="1">
    <citation type="submission" date="2019-08" db="EMBL/GenBank/DDBJ databases">
        <title>In-depth cultivation of the pig gut microbiome towards novel bacterial diversity and tailored functional studies.</title>
        <authorList>
            <person name="Wylensek D."/>
            <person name="Hitch T.C.A."/>
            <person name="Clavel T."/>
        </authorList>
    </citation>
    <scope>NUCLEOTIDE SEQUENCE [LARGE SCALE GENOMIC DNA]</scope>
    <source>
        <strain evidence="1 2">WCA-389-WT-23B</strain>
    </source>
</reference>
<evidence type="ECO:0000313" key="2">
    <source>
        <dbReference type="Proteomes" id="UP000436047"/>
    </source>
</evidence>
<dbReference type="AlphaFoldDB" id="A0A6N7VXW3"/>
<accession>A0A6N7VXW3</accession>
<organism evidence="1 2">
    <name type="scientific">Eisenbergiella porci</name>
    <dbReference type="NCBI Taxonomy" id="2652274"/>
    <lineage>
        <taxon>Bacteria</taxon>
        <taxon>Bacillati</taxon>
        <taxon>Bacillota</taxon>
        <taxon>Clostridia</taxon>
        <taxon>Lachnospirales</taxon>
        <taxon>Lachnospiraceae</taxon>
        <taxon>Eisenbergiella</taxon>
    </lineage>
</organism>
<evidence type="ECO:0008006" key="3">
    <source>
        <dbReference type="Google" id="ProtNLM"/>
    </source>
</evidence>
<dbReference type="EMBL" id="VUMI01000007">
    <property type="protein sequence ID" value="MSS87866.1"/>
    <property type="molecule type" value="Genomic_DNA"/>
</dbReference>
<gene>
    <name evidence="1" type="ORF">FYJ45_05855</name>
</gene>